<evidence type="ECO:0000259" key="4">
    <source>
        <dbReference type="PROSITE" id="PS50089"/>
    </source>
</evidence>
<keyword evidence="2" id="KW-0862">Zinc</keyword>
<gene>
    <name evidence="5" type="ORF">BXYJ_LOCUS3098</name>
</gene>
<keyword evidence="8" id="KW-1185">Reference proteome</keyword>
<dbReference type="WBParaSite" id="BXY_1174900.1">
    <property type="protein sequence ID" value="BXY_1174900.1"/>
    <property type="gene ID" value="BXY_1174900"/>
</dbReference>
<dbReference type="Gene3D" id="3.30.40.10">
    <property type="entry name" value="Zinc/RING finger domain, C3HC4 (zinc finger)"/>
    <property type="match status" value="1"/>
</dbReference>
<dbReference type="Proteomes" id="UP000095284">
    <property type="component" value="Unplaced"/>
</dbReference>
<dbReference type="InterPro" id="IPR001841">
    <property type="entry name" value="Znf_RING"/>
</dbReference>
<evidence type="ECO:0000313" key="7">
    <source>
        <dbReference type="Proteomes" id="UP000095284"/>
    </source>
</evidence>
<reference evidence="6" key="2">
    <citation type="submission" date="2020-08" db="EMBL/GenBank/DDBJ databases">
        <authorList>
            <person name="Kikuchi T."/>
        </authorList>
    </citation>
    <scope>NUCLEOTIDE SEQUENCE</scope>
    <source>
        <strain evidence="5">Ka4C1</strain>
    </source>
</reference>
<dbReference type="EMBL" id="CAJFCV020000002">
    <property type="protein sequence ID" value="CAG9092803.1"/>
    <property type="molecule type" value="Genomic_DNA"/>
</dbReference>
<evidence type="ECO:0000256" key="2">
    <source>
        <dbReference type="ARBA" id="ARBA00022833"/>
    </source>
</evidence>
<dbReference type="Proteomes" id="UP000659654">
    <property type="component" value="Unassembled WGS sequence"/>
</dbReference>
<feature type="domain" description="RING-type" evidence="4">
    <location>
        <begin position="98"/>
        <end position="142"/>
    </location>
</feature>
<dbReference type="AlphaFoldDB" id="A0A1I7SFD7"/>
<evidence type="ECO:0000313" key="9">
    <source>
        <dbReference type="WBParaSite" id="BXY_1174900.1"/>
    </source>
</evidence>
<dbReference type="EMBL" id="CAJFDI010000002">
    <property type="protein sequence ID" value="CAD5213574.1"/>
    <property type="molecule type" value="Genomic_DNA"/>
</dbReference>
<reference evidence="9" key="1">
    <citation type="submission" date="2016-11" db="UniProtKB">
        <authorList>
            <consortium name="WormBaseParasite"/>
        </authorList>
    </citation>
    <scope>IDENTIFICATION</scope>
</reference>
<evidence type="ECO:0000256" key="3">
    <source>
        <dbReference type="PROSITE-ProRule" id="PRU00175"/>
    </source>
</evidence>
<keyword evidence="1 3" id="KW-0863">Zinc-finger</keyword>
<dbReference type="OrthoDB" id="5877621at2759"/>
<evidence type="ECO:0000313" key="8">
    <source>
        <dbReference type="Proteomes" id="UP000659654"/>
    </source>
</evidence>
<dbReference type="GO" id="GO:0008270">
    <property type="term" value="F:zinc ion binding"/>
    <property type="evidence" value="ECO:0007669"/>
    <property type="project" value="UniProtKB-KW"/>
</dbReference>
<dbReference type="PROSITE" id="PS50089">
    <property type="entry name" value="ZF_RING_2"/>
    <property type="match status" value="1"/>
</dbReference>
<evidence type="ECO:0000256" key="1">
    <source>
        <dbReference type="ARBA" id="ARBA00022771"/>
    </source>
</evidence>
<organism evidence="7 9">
    <name type="scientific">Bursaphelenchus xylophilus</name>
    <name type="common">Pinewood nematode worm</name>
    <name type="synonym">Aphelenchoides xylophilus</name>
    <dbReference type="NCBI Taxonomy" id="6326"/>
    <lineage>
        <taxon>Eukaryota</taxon>
        <taxon>Metazoa</taxon>
        <taxon>Ecdysozoa</taxon>
        <taxon>Nematoda</taxon>
        <taxon>Chromadorea</taxon>
        <taxon>Rhabditida</taxon>
        <taxon>Tylenchina</taxon>
        <taxon>Tylenchomorpha</taxon>
        <taxon>Aphelenchoidea</taxon>
        <taxon>Aphelenchoididae</taxon>
        <taxon>Bursaphelenchus</taxon>
    </lineage>
</organism>
<protein>
    <submittedName>
        <fullName evidence="5">(pine wood nematode) hypothetical protein</fullName>
    </submittedName>
    <submittedName>
        <fullName evidence="9">RING-type domain-containing protein</fullName>
    </submittedName>
</protein>
<keyword evidence="1 3" id="KW-0479">Metal-binding</keyword>
<proteinExistence type="predicted"/>
<accession>A0A1I7SFD7</accession>
<dbReference type="Proteomes" id="UP000582659">
    <property type="component" value="Unassembled WGS sequence"/>
</dbReference>
<evidence type="ECO:0000313" key="6">
    <source>
        <dbReference type="EMBL" id="CAG9092803.1"/>
    </source>
</evidence>
<name>A0A1I7SFD7_BURXY</name>
<sequence length="157" mass="17806">MAHFVAPESFLKDMVAFLEQRLDALPARPFNYEDHIKNVQSVVELMEVLEEIVPEAMDLNGNGEAFRAYRQMYDSYSGLSIQLLKSTQGQVKIENDVCHICLEEQAIEPMYCLQCLKVVGCTSCINEFVSHNETVVKCPNCQRKSQAATPLFGRLKQ</sequence>
<evidence type="ECO:0000313" key="5">
    <source>
        <dbReference type="EMBL" id="CAD5213574.1"/>
    </source>
</evidence>
<dbReference type="InterPro" id="IPR013083">
    <property type="entry name" value="Znf_RING/FYVE/PHD"/>
</dbReference>